<keyword evidence="2" id="KW-0472">Membrane</keyword>
<dbReference type="STRING" id="5866.A0A061DBF5"/>
<proteinExistence type="predicted"/>
<dbReference type="AlphaFoldDB" id="A0A061DBF5"/>
<protein>
    <submittedName>
        <fullName evidence="3">Uncharacterized protein</fullName>
    </submittedName>
</protein>
<feature type="transmembrane region" description="Helical" evidence="2">
    <location>
        <begin position="494"/>
        <end position="517"/>
    </location>
</feature>
<feature type="transmembrane region" description="Helical" evidence="2">
    <location>
        <begin position="14"/>
        <end position="35"/>
    </location>
</feature>
<evidence type="ECO:0000256" key="2">
    <source>
        <dbReference type="SAM" id="Phobius"/>
    </source>
</evidence>
<feature type="compositionally biased region" description="Polar residues" evidence="1">
    <location>
        <begin position="946"/>
        <end position="968"/>
    </location>
</feature>
<name>A0A061DBF5_BABBI</name>
<feature type="transmembrane region" description="Helical" evidence="2">
    <location>
        <begin position="216"/>
        <end position="237"/>
    </location>
</feature>
<feature type="compositionally biased region" description="Low complexity" evidence="1">
    <location>
        <begin position="839"/>
        <end position="850"/>
    </location>
</feature>
<evidence type="ECO:0000313" key="4">
    <source>
        <dbReference type="Proteomes" id="UP000033188"/>
    </source>
</evidence>
<dbReference type="KEGG" id="bbig:BBBOND_0301380"/>
<feature type="transmembrane region" description="Helical" evidence="2">
    <location>
        <begin position="393"/>
        <end position="414"/>
    </location>
</feature>
<dbReference type="RefSeq" id="XP_012768420.1">
    <property type="nucleotide sequence ID" value="XM_012912966.1"/>
</dbReference>
<dbReference type="GeneID" id="24564775"/>
<accession>A0A061DBF5</accession>
<feature type="transmembrane region" description="Helical" evidence="2">
    <location>
        <begin position="598"/>
        <end position="618"/>
    </location>
</feature>
<feature type="compositionally biased region" description="Basic and acidic residues" evidence="1">
    <location>
        <begin position="825"/>
        <end position="838"/>
    </location>
</feature>
<reference evidence="4" key="1">
    <citation type="journal article" date="2014" name="Nucleic Acids Res.">
        <title>The evolutionary dynamics of variant antigen genes in Babesia reveal a history of genomic innovation underlying host-parasite interaction.</title>
        <authorList>
            <person name="Jackson A.P."/>
            <person name="Otto T.D."/>
            <person name="Darby A."/>
            <person name="Ramaprasad A."/>
            <person name="Xia D."/>
            <person name="Echaide I.E."/>
            <person name="Farber M."/>
            <person name="Gahlot S."/>
            <person name="Gamble J."/>
            <person name="Gupta D."/>
            <person name="Gupta Y."/>
            <person name="Jackson L."/>
            <person name="Malandrin L."/>
            <person name="Malas T.B."/>
            <person name="Moussa E."/>
            <person name="Nair M."/>
            <person name="Reid A.J."/>
            <person name="Sanders M."/>
            <person name="Sharma J."/>
            <person name="Tracey A."/>
            <person name="Quail M.A."/>
            <person name="Weir W."/>
            <person name="Wastling J.M."/>
            <person name="Hall N."/>
            <person name="Willadsen P."/>
            <person name="Lingelbach K."/>
            <person name="Shiels B."/>
            <person name="Tait A."/>
            <person name="Berriman M."/>
            <person name="Allred D.R."/>
            <person name="Pain A."/>
        </authorList>
    </citation>
    <scope>NUCLEOTIDE SEQUENCE [LARGE SCALE GENOMIC DNA]</scope>
    <source>
        <strain evidence="4">Bond</strain>
    </source>
</reference>
<keyword evidence="4" id="KW-1185">Reference proteome</keyword>
<feature type="compositionally biased region" description="Basic and acidic residues" evidence="1">
    <location>
        <begin position="866"/>
        <end position="886"/>
    </location>
</feature>
<evidence type="ECO:0000313" key="3">
    <source>
        <dbReference type="EMBL" id="CDR96234.1"/>
    </source>
</evidence>
<keyword evidence="2" id="KW-1133">Transmembrane helix</keyword>
<feature type="transmembrane region" description="Helical" evidence="2">
    <location>
        <begin position="529"/>
        <end position="553"/>
    </location>
</feature>
<gene>
    <name evidence="3" type="ORF">BBBOND_0301380</name>
</gene>
<dbReference type="EMBL" id="LK391709">
    <property type="protein sequence ID" value="CDR96234.1"/>
    <property type="molecule type" value="Genomic_DNA"/>
</dbReference>
<feature type="region of interest" description="Disordered" evidence="1">
    <location>
        <begin position="910"/>
        <end position="978"/>
    </location>
</feature>
<dbReference type="OrthoDB" id="361408at2759"/>
<evidence type="ECO:0000256" key="1">
    <source>
        <dbReference type="SAM" id="MobiDB-lite"/>
    </source>
</evidence>
<organism evidence="3 4">
    <name type="scientific">Babesia bigemina</name>
    <dbReference type="NCBI Taxonomy" id="5866"/>
    <lineage>
        <taxon>Eukaryota</taxon>
        <taxon>Sar</taxon>
        <taxon>Alveolata</taxon>
        <taxon>Apicomplexa</taxon>
        <taxon>Aconoidasida</taxon>
        <taxon>Piroplasmida</taxon>
        <taxon>Babesiidae</taxon>
        <taxon>Babesia</taxon>
    </lineage>
</organism>
<keyword evidence="2" id="KW-0812">Transmembrane</keyword>
<sequence>MCNLAHNIKLHKSYVSQFLLFTASLILYWFALCSATRIKGQYETRNVLIQVANYNNISRVTENEVDSLRTFYKSILHSVELYKIPFGYKVEEFFLETKTAYNAERIDLLSINDSNTIDLDPKVDVKLILILYNVERRVYGGKNMFACENISDRIYLLHLAPRVELVGAKSQCQDVFRENSEELSDEDTKELTKSAGDEIETVESTSTNHKITGFKWHFVIVTVFTIIVTVVVIIFRFKGVKNLDSIKAVHNTLNAPFKVPTDRLWITEIPASDIVRFRTHIQEQQVQTNVQHVKSLGALSIWLQGVLRSIYTSKWLCLVAKRSGGPMQYMSLGLADIQDITSHFDTIELRVFLIFQNTDSEIIYSQLDFGQTDVGVSNIVGSRVYPLCIKPEIIALFASAFRFILLIIYILFDLKYDNVVGKIPRFFSANLNTKAAICSLSLIFVLEVTNVVTIFLLTFKYMPDAGRILLEGREFNVMVSLLVTASRLEVMSKIAIFLHAVVLVLCFVAFLPQYYFSFNKDGEVIRRPIVINLFAMSVVIYQYGILLVSWSIIGNQLFGHNVERLKNFFAGLRCNTILGFNRFPIYQYNKYHALYNDIAVMVFYNIGLTLIFAIYYYFSKVKRRKEVTIGTLQKLHDNFNVDIVASMDDIVRFKMFVKVVEKHKHYMVENAEIDHCKQFFERFEHHSIMRLNRGMQFISCLERIKKYALCAVFLRMKVRNMSLLIRNVQRRYREQNPHKQNKRGYLSLLKEKLQLTVEEIDEFRRSAEIAIAGKSITRPMKANKLNCDICNNVNCGGHSEKEYIKPGKYDLLELENFLIHQRPTPREDLLPEPCRDSKSTQSHTSSVHVTIPSCKDNVSLGTLSHGKSDEKRENVYSVPSRRESLKSHTTNTVSECSALTYVPLGAAPANDPVLEPNSAGGDTSHHYKGNSRSETHVIKGDGGPSGVQSHRNGATSSTSVAKPQNPQHVSVGAKQKNNEKLHLTEAMDIIHNNNNGDKGSISAECTSKSYDVITGASESDDKNSPPRDGQFTLKSIAETNIRANRVDASSNGKNDTTKMRRTSLNMHPCNSADDALMGSIPNRTQGKEESIATKHATNVLSDSIPNREAKGKMPLTKRSAHINKDKRTGIFKESIL</sequence>
<feature type="region of interest" description="Disordered" evidence="1">
    <location>
        <begin position="825"/>
        <end position="892"/>
    </location>
</feature>
<dbReference type="Proteomes" id="UP000033188">
    <property type="component" value="Chromosome 3"/>
</dbReference>
<dbReference type="VEuPathDB" id="PiroplasmaDB:BBBOND_0301380"/>
<feature type="transmembrane region" description="Helical" evidence="2">
    <location>
        <begin position="435"/>
        <end position="459"/>
    </location>
</feature>